<dbReference type="InterPro" id="IPR051205">
    <property type="entry name" value="UbiH/COQ6_monooxygenase"/>
</dbReference>
<protein>
    <submittedName>
        <fullName evidence="9">FAD-dependent hydroxylase</fullName>
    </submittedName>
</protein>
<dbReference type="PANTHER" id="PTHR43876:SF25">
    <property type="entry name" value="MONOOXYGENASE NMA2164"/>
    <property type="match status" value="1"/>
</dbReference>
<dbReference type="RefSeq" id="WP_282236105.1">
    <property type="nucleotide sequence ID" value="NZ_CP035631.1"/>
</dbReference>
<evidence type="ECO:0000256" key="2">
    <source>
        <dbReference type="ARBA" id="ARBA00004749"/>
    </source>
</evidence>
<name>A0ABY8FJW6_9GAMM</name>
<dbReference type="Gene3D" id="3.50.50.60">
    <property type="entry name" value="FAD/NAD(P)-binding domain"/>
    <property type="match status" value="2"/>
</dbReference>
<keyword evidence="6" id="KW-0560">Oxidoreductase</keyword>
<dbReference type="NCBIfam" id="TIGR01988">
    <property type="entry name" value="Ubi-OHases"/>
    <property type="match status" value="1"/>
</dbReference>
<dbReference type="PRINTS" id="PR00420">
    <property type="entry name" value="RNGMNOXGNASE"/>
</dbReference>
<evidence type="ECO:0000256" key="5">
    <source>
        <dbReference type="ARBA" id="ARBA00022827"/>
    </source>
</evidence>
<dbReference type="EMBL" id="CP035631">
    <property type="protein sequence ID" value="WFF41481.1"/>
    <property type="molecule type" value="Genomic_DNA"/>
</dbReference>
<evidence type="ECO:0000256" key="3">
    <source>
        <dbReference type="ARBA" id="ARBA00005349"/>
    </source>
</evidence>
<dbReference type="PANTHER" id="PTHR43876">
    <property type="entry name" value="UBIQUINONE BIOSYNTHESIS MONOOXYGENASE COQ6, MITOCHONDRIAL"/>
    <property type="match status" value="1"/>
</dbReference>
<dbReference type="InterPro" id="IPR002938">
    <property type="entry name" value="FAD-bd"/>
</dbReference>
<keyword evidence="7" id="KW-0503">Monooxygenase</keyword>
<keyword evidence="5" id="KW-0274">FAD</keyword>
<evidence type="ECO:0000256" key="1">
    <source>
        <dbReference type="ARBA" id="ARBA00001974"/>
    </source>
</evidence>
<keyword evidence="10" id="KW-1185">Reference proteome</keyword>
<evidence type="ECO:0000256" key="7">
    <source>
        <dbReference type="ARBA" id="ARBA00023033"/>
    </source>
</evidence>
<comment type="pathway">
    <text evidence="2">Cofactor biosynthesis; ubiquinone biosynthesis.</text>
</comment>
<evidence type="ECO:0000313" key="9">
    <source>
        <dbReference type="EMBL" id="WFF41481.1"/>
    </source>
</evidence>
<gene>
    <name evidence="9" type="ORF">EVC62_08170</name>
</gene>
<evidence type="ECO:0000256" key="4">
    <source>
        <dbReference type="ARBA" id="ARBA00022630"/>
    </source>
</evidence>
<reference evidence="9 10" key="1">
    <citation type="submission" date="2019-01" db="EMBL/GenBank/DDBJ databases">
        <title>Genome sequence of Salinicola endophyticus REST5.</title>
        <authorList>
            <person name="Nascimento F.X."/>
        </authorList>
    </citation>
    <scope>NUCLEOTIDE SEQUENCE [LARGE SCALE GENOMIC DNA]</scope>
    <source>
        <strain evidence="9 10">REST5</strain>
    </source>
</reference>
<organism evidence="9 10">
    <name type="scientific">Salinicola endophyticus</name>
    <dbReference type="NCBI Taxonomy" id="1949083"/>
    <lineage>
        <taxon>Bacteria</taxon>
        <taxon>Pseudomonadati</taxon>
        <taxon>Pseudomonadota</taxon>
        <taxon>Gammaproteobacteria</taxon>
        <taxon>Oceanospirillales</taxon>
        <taxon>Halomonadaceae</taxon>
        <taxon>Salinicola</taxon>
    </lineage>
</organism>
<dbReference type="InterPro" id="IPR010971">
    <property type="entry name" value="UbiH/COQ6"/>
</dbReference>
<evidence type="ECO:0000259" key="8">
    <source>
        <dbReference type="Pfam" id="PF01494"/>
    </source>
</evidence>
<dbReference type="SUPFAM" id="SSF51905">
    <property type="entry name" value="FAD/NAD(P)-binding domain"/>
    <property type="match status" value="1"/>
</dbReference>
<evidence type="ECO:0000256" key="6">
    <source>
        <dbReference type="ARBA" id="ARBA00023002"/>
    </source>
</evidence>
<evidence type="ECO:0000313" key="10">
    <source>
        <dbReference type="Proteomes" id="UP001321526"/>
    </source>
</evidence>
<dbReference type="InterPro" id="IPR036188">
    <property type="entry name" value="FAD/NAD-bd_sf"/>
</dbReference>
<dbReference type="Proteomes" id="UP001321526">
    <property type="component" value="Chromosome"/>
</dbReference>
<dbReference type="Pfam" id="PF01494">
    <property type="entry name" value="FAD_binding_3"/>
    <property type="match status" value="1"/>
</dbReference>
<sequence length="404" mass="43780">MERSNPSTRVDVAIVGAGPIGLCFANALSRRGVSALLIDRQPRASLEAPPSDGREIALTRASQETLEALDVWPRIPHEERATMRAAKVFDGQSLFAMQIAPRAGQDAELGCLVPNRVIRGAAHAALSAASEARAEVLWRTESEVEAFAPSADDTRVEIRLAGGEILEAALLVAADSRFSTTRRAMGIPAHTYQHGQHMLVCRMHHAQPHDFTAWEWFGHGQTLALLPVDSHCSSVVLTLPPAQMDALMTLPQADFETEITRRLEGRLGTMTQAAEARRYPLVSVYAERFVGPRQALLGDAAVGMHPVTAHGFNLGLEGVRRLAGLIGDAREAGQDIGAPRLLARYQREQRLATGPLFAATLAIVGLYTDERPPARLLRKAILRAGEAAWPVRRLIAGHLMRSAG</sequence>
<proteinExistence type="inferred from homology"/>
<dbReference type="NCBIfam" id="NF006593">
    <property type="entry name" value="PRK09126.1"/>
    <property type="match status" value="1"/>
</dbReference>
<comment type="cofactor">
    <cofactor evidence="1">
        <name>FAD</name>
        <dbReference type="ChEBI" id="CHEBI:57692"/>
    </cofactor>
</comment>
<comment type="similarity">
    <text evidence="3">Belongs to the UbiH/COQ6 family.</text>
</comment>
<accession>A0ABY8FJW6</accession>
<feature type="domain" description="FAD-binding" evidence="8">
    <location>
        <begin position="9"/>
        <end position="350"/>
    </location>
</feature>
<keyword evidence="4" id="KW-0285">Flavoprotein</keyword>